<dbReference type="PANTHER" id="PTHR40617:SF1">
    <property type="entry name" value="ATTH DOMAIN-CONTAINING PROTEIN-RELATED"/>
    <property type="match status" value="1"/>
</dbReference>
<gene>
    <name evidence="2" type="ORF">SSOG_00912</name>
</gene>
<organism evidence="2 3">
    <name type="scientific">Streptomyces himastatinicus ATCC 53653</name>
    <dbReference type="NCBI Taxonomy" id="457427"/>
    <lineage>
        <taxon>Bacteria</taxon>
        <taxon>Bacillati</taxon>
        <taxon>Actinomycetota</taxon>
        <taxon>Actinomycetes</taxon>
        <taxon>Kitasatosporales</taxon>
        <taxon>Streptomycetaceae</taxon>
        <taxon>Streptomyces</taxon>
        <taxon>Streptomyces violaceusniger group</taxon>
    </lineage>
</organism>
<dbReference type="InterPro" id="IPR023374">
    <property type="entry name" value="AttH-like_dom_sf"/>
</dbReference>
<dbReference type="Proteomes" id="UP000003963">
    <property type="component" value="Unassembled WGS sequence"/>
</dbReference>
<dbReference type="PANTHER" id="PTHR40617">
    <property type="entry name" value="TERPENE CYCLASE ASQC"/>
    <property type="match status" value="1"/>
</dbReference>
<evidence type="ECO:0000313" key="2">
    <source>
        <dbReference type="EMBL" id="EFL21200.1"/>
    </source>
</evidence>
<protein>
    <submittedName>
        <fullName evidence="2">Putative mucin-1 (MUC-1)</fullName>
    </submittedName>
</protein>
<proteinExistence type="predicted"/>
<evidence type="ECO:0000313" key="3">
    <source>
        <dbReference type="Proteomes" id="UP000003963"/>
    </source>
</evidence>
<dbReference type="AlphaFoldDB" id="D9WFW4"/>
<dbReference type="InterPro" id="IPR010791">
    <property type="entry name" value="AttH_dom"/>
</dbReference>
<dbReference type="Gene3D" id="2.40.370.10">
    <property type="entry name" value="AttH-like domain"/>
    <property type="match status" value="1"/>
</dbReference>
<dbReference type="SUPFAM" id="SSF159245">
    <property type="entry name" value="AttH-like"/>
    <property type="match status" value="1"/>
</dbReference>
<dbReference type="STRING" id="457427.SSOG_00912"/>
<evidence type="ECO:0000259" key="1">
    <source>
        <dbReference type="Pfam" id="PF07143"/>
    </source>
</evidence>
<dbReference type="InterPro" id="IPR053112">
    <property type="entry name" value="Fungal_Dehydratase/Hydratase"/>
</dbReference>
<dbReference type="HOGENOM" id="CLU_060480_0_0_11"/>
<feature type="domain" description="AttH" evidence="1">
    <location>
        <begin position="60"/>
        <end position="173"/>
    </location>
</feature>
<dbReference type="OrthoDB" id="9770826at2"/>
<dbReference type="EMBL" id="GG657754">
    <property type="protein sequence ID" value="EFL21200.1"/>
    <property type="molecule type" value="Genomic_DNA"/>
</dbReference>
<dbReference type="RefSeq" id="WP_009713022.1">
    <property type="nucleotide sequence ID" value="NZ_GG657754.1"/>
</dbReference>
<keyword evidence="3" id="KW-1185">Reference proteome</keyword>
<sequence length="281" mass="29958">MTATHPTLISAADELPADPSNALDSWWFTARLHAGEATFWVKIHTMTVQGTCHSTVALLQEPGPHTSEKQTAESLDAVSLSADSLGIRTSILRMSGGLDDLEITGATDSATVHLTLRRDEPVLYNGGSGLFPFFGGTCGQYALPGLTTSGTITADGTTYHVSGRTWFDRQWGSEGTEPPRFTWLGLDLGAGRYLSVWDTTGDGTSWLTELKADGTHTITRAQRTDHNGTWRLTVPDLDASLEITHRGLPDSHDGLYAGVCSVAGTLAGEDIAGHGYTDVIG</sequence>
<accession>D9WFW4</accession>
<name>D9WFW4_9ACTN</name>
<reference evidence="2 3" key="1">
    <citation type="submission" date="2009-02" db="EMBL/GenBank/DDBJ databases">
        <title>Annotation of Streptomyces hygroscopicus strain ATCC 53653.</title>
        <authorList>
            <consortium name="The Broad Institute Genome Sequencing Platform"/>
            <consortium name="Broad Institute Microbial Sequencing Center"/>
            <person name="Fischbach M."/>
            <person name="Godfrey P."/>
            <person name="Ward D."/>
            <person name="Young S."/>
            <person name="Zeng Q."/>
            <person name="Koehrsen M."/>
            <person name="Alvarado L."/>
            <person name="Berlin A.M."/>
            <person name="Bochicchio J."/>
            <person name="Borenstein D."/>
            <person name="Chapman S.B."/>
            <person name="Chen Z."/>
            <person name="Engels R."/>
            <person name="Freedman E."/>
            <person name="Gellesch M."/>
            <person name="Goldberg J."/>
            <person name="Griggs A."/>
            <person name="Gujja S."/>
            <person name="Heilman E.R."/>
            <person name="Heiman D.I."/>
            <person name="Hepburn T.A."/>
            <person name="Howarth C."/>
            <person name="Jen D."/>
            <person name="Larson L."/>
            <person name="Lewis B."/>
            <person name="Mehta T."/>
            <person name="Park D."/>
            <person name="Pearson M."/>
            <person name="Richards J."/>
            <person name="Roberts A."/>
            <person name="Saif S."/>
            <person name="Shea T.D."/>
            <person name="Shenoy N."/>
            <person name="Sisk P."/>
            <person name="Stolte C."/>
            <person name="Sykes S.N."/>
            <person name="Thomson T."/>
            <person name="Walk T."/>
            <person name="White J."/>
            <person name="Yandava C."/>
            <person name="Straight P."/>
            <person name="Clardy J."/>
            <person name="Hung D."/>
            <person name="Kolter R."/>
            <person name="Mekalanos J."/>
            <person name="Walker S."/>
            <person name="Walsh C.T."/>
            <person name="Wieland-Brown L.C."/>
            <person name="Haas B."/>
            <person name="Nusbaum C."/>
            <person name="Birren B."/>
        </authorList>
    </citation>
    <scope>NUCLEOTIDE SEQUENCE [LARGE SCALE GENOMIC DNA]</scope>
    <source>
        <strain evidence="2 3">ATCC 53653</strain>
    </source>
</reference>
<dbReference type="Pfam" id="PF07143">
    <property type="entry name" value="CrtC"/>
    <property type="match status" value="1"/>
</dbReference>